<sequence length="271" mass="30497">MKKILMGSMVAFALLQGVSFAKDYAKVNGKSITEKDIAPLMRSLPGVAFEQLPEDAKTQIINQAVERKLLIEQAKKDKIQSSKEYKDALVAMEEELTLEVWTRKQIEKIKVTDSEITQFYNQNKTKFVQPEMVKASHILVASENDAKAIIAELKKAGKNTSARFNEIIREKMQNGSAKDGGNLGYFAKNQMVPEFANAAFKLNKGTYTATPVKTQFGYHVIYVEDKKSSGTLSLNDIKGQIEQNLKIKKLQENIKKEGESLRKKAKVEIFK</sequence>
<dbReference type="PROSITE" id="PS50198">
    <property type="entry name" value="PPIC_PPIASE_2"/>
    <property type="match status" value="1"/>
</dbReference>
<dbReference type="PANTHER" id="PTHR47245:SF2">
    <property type="entry name" value="PEPTIDYL-PROLYL CIS-TRANS ISOMERASE HP_0175-RELATED"/>
    <property type="match status" value="1"/>
</dbReference>
<feature type="chain" id="PRO_5017732832" evidence="2">
    <location>
        <begin position="22"/>
        <end position="271"/>
    </location>
</feature>
<gene>
    <name evidence="4" type="ORF">CQA43_07935</name>
</gene>
<dbReference type="InterPro" id="IPR000297">
    <property type="entry name" value="PPIase_PpiC"/>
</dbReference>
<dbReference type="Pfam" id="PF13145">
    <property type="entry name" value="Rotamase_2"/>
    <property type="match status" value="1"/>
</dbReference>
<dbReference type="RefSeq" id="WP_115552062.1">
    <property type="nucleotide sequence ID" value="NZ_CAOOIB010000016.1"/>
</dbReference>
<organism evidence="4 5">
    <name type="scientific">Helicobacter ganmani</name>
    <dbReference type="NCBI Taxonomy" id="60246"/>
    <lineage>
        <taxon>Bacteria</taxon>
        <taxon>Pseudomonadati</taxon>
        <taxon>Campylobacterota</taxon>
        <taxon>Epsilonproteobacteria</taxon>
        <taxon>Campylobacterales</taxon>
        <taxon>Helicobacteraceae</taxon>
        <taxon>Helicobacter</taxon>
    </lineage>
</organism>
<reference evidence="4 5" key="1">
    <citation type="submission" date="2018-04" db="EMBL/GenBank/DDBJ databases">
        <title>Novel Campyloabacter and Helicobacter Species and Strains.</title>
        <authorList>
            <person name="Mannion A.J."/>
            <person name="Shen Z."/>
            <person name="Fox J.G."/>
        </authorList>
    </citation>
    <scope>NUCLEOTIDE SEQUENCE [LARGE SCALE GENOMIC DNA]</scope>
    <source>
        <strain evidence="4 5">MIT 99-5101</strain>
    </source>
</reference>
<keyword evidence="1 4" id="KW-0413">Isomerase</keyword>
<proteinExistence type="predicted"/>
<evidence type="ECO:0000313" key="4">
    <source>
        <dbReference type="EMBL" id="RDU62001.1"/>
    </source>
</evidence>
<evidence type="ECO:0000313" key="5">
    <source>
        <dbReference type="Proteomes" id="UP000256650"/>
    </source>
</evidence>
<dbReference type="Gene3D" id="3.10.50.40">
    <property type="match status" value="1"/>
</dbReference>
<dbReference type="Proteomes" id="UP000256650">
    <property type="component" value="Unassembled WGS sequence"/>
</dbReference>
<comment type="caution">
    <text evidence="4">The sequence shown here is derived from an EMBL/GenBank/DDBJ whole genome shotgun (WGS) entry which is preliminary data.</text>
</comment>
<dbReference type="OrthoDB" id="14196at2"/>
<accession>A0A3D8IBS4</accession>
<dbReference type="GeneID" id="82536210"/>
<dbReference type="InterPro" id="IPR050245">
    <property type="entry name" value="PrsA_foldase"/>
</dbReference>
<protein>
    <submittedName>
        <fullName evidence="4">Peptidylprolyl isomerase</fullName>
    </submittedName>
</protein>
<dbReference type="InterPro" id="IPR046357">
    <property type="entry name" value="PPIase_dom_sf"/>
</dbReference>
<dbReference type="Gene3D" id="1.10.8.1040">
    <property type="match status" value="1"/>
</dbReference>
<evidence type="ECO:0000259" key="3">
    <source>
        <dbReference type="PROSITE" id="PS50198"/>
    </source>
</evidence>
<dbReference type="InterPro" id="IPR027304">
    <property type="entry name" value="Trigger_fact/SurA_dom_sf"/>
</dbReference>
<keyword evidence="2" id="KW-0732">Signal</keyword>
<dbReference type="SUPFAM" id="SSF109998">
    <property type="entry name" value="Triger factor/SurA peptide-binding domain-like"/>
    <property type="match status" value="1"/>
</dbReference>
<dbReference type="SUPFAM" id="SSF54534">
    <property type="entry name" value="FKBP-like"/>
    <property type="match status" value="1"/>
</dbReference>
<name>A0A3D8IBS4_9HELI</name>
<feature type="signal peptide" evidence="2">
    <location>
        <begin position="1"/>
        <end position="21"/>
    </location>
</feature>
<keyword evidence="1" id="KW-0697">Rotamase</keyword>
<evidence type="ECO:0000256" key="2">
    <source>
        <dbReference type="SAM" id="SignalP"/>
    </source>
</evidence>
<dbReference type="EMBL" id="NXLS01000009">
    <property type="protein sequence ID" value="RDU62001.1"/>
    <property type="molecule type" value="Genomic_DNA"/>
</dbReference>
<dbReference type="AlphaFoldDB" id="A0A3D8IBS4"/>
<dbReference type="GO" id="GO:0003755">
    <property type="term" value="F:peptidyl-prolyl cis-trans isomerase activity"/>
    <property type="evidence" value="ECO:0007669"/>
    <property type="project" value="UniProtKB-KW"/>
</dbReference>
<dbReference type="PANTHER" id="PTHR47245">
    <property type="entry name" value="PEPTIDYLPROLYL ISOMERASE"/>
    <property type="match status" value="1"/>
</dbReference>
<feature type="domain" description="PpiC" evidence="3">
    <location>
        <begin position="130"/>
        <end position="225"/>
    </location>
</feature>
<keyword evidence="5" id="KW-1185">Reference proteome</keyword>
<evidence type="ECO:0000256" key="1">
    <source>
        <dbReference type="PROSITE-ProRule" id="PRU00278"/>
    </source>
</evidence>